<dbReference type="Proteomes" id="UP000286268">
    <property type="component" value="Chromosome"/>
</dbReference>
<dbReference type="RefSeq" id="WP_128214530.1">
    <property type="nucleotide sequence ID" value="NZ_CP025746.1"/>
</dbReference>
<evidence type="ECO:0000313" key="1">
    <source>
        <dbReference type="EMBL" id="QAA33809.1"/>
    </source>
</evidence>
<organism evidence="1 2">
    <name type="scientific">Clostridium manihotivorum</name>
    <dbReference type="NCBI Taxonomy" id="2320868"/>
    <lineage>
        <taxon>Bacteria</taxon>
        <taxon>Bacillati</taxon>
        <taxon>Bacillota</taxon>
        <taxon>Clostridia</taxon>
        <taxon>Eubacteriales</taxon>
        <taxon>Clostridiaceae</taxon>
        <taxon>Clostridium</taxon>
    </lineage>
</organism>
<dbReference type="OrthoDB" id="2224912at2"/>
<protein>
    <submittedName>
        <fullName evidence="1">Transposase</fullName>
    </submittedName>
</protein>
<keyword evidence="2" id="KW-1185">Reference proteome</keyword>
<accession>A0A3R5UAP2</accession>
<evidence type="ECO:0000313" key="2">
    <source>
        <dbReference type="Proteomes" id="UP000286268"/>
    </source>
</evidence>
<dbReference type="AlphaFoldDB" id="A0A3R5UAP2"/>
<proteinExistence type="predicted"/>
<name>A0A3R5UAP2_9CLOT</name>
<dbReference type="KEGG" id="cmah:C1I91_20445"/>
<reference evidence="1 2" key="1">
    <citation type="submission" date="2018-01" db="EMBL/GenBank/DDBJ databases">
        <title>Genome Sequencing and Assembly of Anaerobacter polyendosporus strain CT4.</title>
        <authorList>
            <person name="Tachaapaikoon C."/>
            <person name="Sutheeworapong S."/>
            <person name="Jenjaroenpun P."/>
            <person name="Wongsurawat T."/>
            <person name="Nookeaw I."/>
            <person name="Cheawchanlertfa P."/>
            <person name="Kosugi A."/>
            <person name="Cheevadhanarak S."/>
            <person name="Ratanakhanokchai K."/>
        </authorList>
    </citation>
    <scope>NUCLEOTIDE SEQUENCE [LARGE SCALE GENOMIC DNA]</scope>
    <source>
        <strain evidence="1 2">CT4</strain>
    </source>
</reference>
<sequence length="81" mass="9591">MSKQQVIDSIPSGWEVKGRALYDKNNLYRARIDPPDNVTNYDHIHLYDYFNKKNNKLNILLDEKFNRVPYNSPDGHIKIMP</sequence>
<dbReference type="EMBL" id="CP025746">
    <property type="protein sequence ID" value="QAA33809.1"/>
    <property type="molecule type" value="Genomic_DNA"/>
</dbReference>
<gene>
    <name evidence="1" type="ORF">C1I91_20445</name>
</gene>